<evidence type="ECO:0000313" key="7">
    <source>
        <dbReference type="EMBL" id="KKU16718.1"/>
    </source>
</evidence>
<evidence type="ECO:0000259" key="6">
    <source>
        <dbReference type="Pfam" id="PF00347"/>
    </source>
</evidence>
<dbReference type="InterPro" id="IPR000702">
    <property type="entry name" value="Ribosomal_uL6-like"/>
</dbReference>
<feature type="domain" description="Large ribosomal subunit protein uL6 alpha-beta" evidence="6">
    <location>
        <begin position="11"/>
        <end position="81"/>
    </location>
</feature>
<feature type="domain" description="Large ribosomal subunit protein uL6 alpha-beta" evidence="6">
    <location>
        <begin position="91"/>
        <end position="163"/>
    </location>
</feature>
<dbReference type="InterPro" id="IPR036789">
    <property type="entry name" value="Ribosomal_uL6-like_a/b-dom_sf"/>
</dbReference>
<dbReference type="GO" id="GO:0003735">
    <property type="term" value="F:structural constituent of ribosome"/>
    <property type="evidence" value="ECO:0007669"/>
    <property type="project" value="UniProtKB-UniRule"/>
</dbReference>
<organism evidence="7 8">
    <name type="scientific">Candidatus Giovannonibacteria bacterium GW2011_GWB1_45_9b</name>
    <dbReference type="NCBI Taxonomy" id="1618653"/>
    <lineage>
        <taxon>Bacteria</taxon>
        <taxon>Candidatus Giovannoniibacteriota</taxon>
    </lineage>
</organism>
<name>A0A0G1QG50_9BACT</name>
<dbReference type="InterPro" id="IPR020040">
    <property type="entry name" value="Ribosomal_uL6_a/b-dom"/>
</dbReference>
<dbReference type="SUPFAM" id="SSF56053">
    <property type="entry name" value="Ribosomal protein L6"/>
    <property type="match status" value="2"/>
</dbReference>
<dbReference type="PANTHER" id="PTHR11655">
    <property type="entry name" value="60S/50S RIBOSOMAL PROTEIN L6/L9"/>
    <property type="match status" value="1"/>
</dbReference>
<dbReference type="NCBIfam" id="TIGR03654">
    <property type="entry name" value="L6_bact"/>
    <property type="match status" value="1"/>
</dbReference>
<dbReference type="PANTHER" id="PTHR11655:SF14">
    <property type="entry name" value="LARGE RIBOSOMAL SUBUNIT PROTEIN UL6M"/>
    <property type="match status" value="1"/>
</dbReference>
<comment type="subunit">
    <text evidence="3">Part of the 50S ribosomal subunit.</text>
</comment>
<accession>A0A0G1QG50</accession>
<dbReference type="GO" id="GO:0022625">
    <property type="term" value="C:cytosolic large ribosomal subunit"/>
    <property type="evidence" value="ECO:0007669"/>
    <property type="project" value="UniProtKB-UniRule"/>
</dbReference>
<protein>
    <recommendedName>
        <fullName evidence="3">Large ribosomal subunit protein uL6</fullName>
    </recommendedName>
</protein>
<evidence type="ECO:0000256" key="5">
    <source>
        <dbReference type="RuleBase" id="RU003870"/>
    </source>
</evidence>
<evidence type="ECO:0000256" key="2">
    <source>
        <dbReference type="ARBA" id="ARBA00023274"/>
    </source>
</evidence>
<dbReference type="AlphaFoldDB" id="A0A0G1QG50"/>
<dbReference type="Pfam" id="PF00347">
    <property type="entry name" value="Ribosomal_L6"/>
    <property type="match status" value="2"/>
</dbReference>
<dbReference type="InterPro" id="IPR019906">
    <property type="entry name" value="Ribosomal_uL6_bac-type"/>
</dbReference>
<keyword evidence="1 3" id="KW-0689">Ribosomal protein</keyword>
<sequence length="181" mass="19882">MSRLGKKPIIVPAGVEIKIDGQKVSVRGPKGELSRVFRDEISFVLKDGLIEISLRVDTRLSRKLWGTYVSLLKNMIKGTVEGYSKKLILEGIGFKAQPEGRDLVLSLGFSHLVKFPSPDGISFQVEKNAITVSGVDKEKVGETAARLRVLKKPDPYKGKGFRYDGEIIRRKAGKKAAGTTA</sequence>
<keyword evidence="3 5" id="KW-0699">rRNA-binding</keyword>
<dbReference type="Gene3D" id="3.90.930.12">
    <property type="entry name" value="Ribosomal protein L6, alpha-beta domain"/>
    <property type="match status" value="2"/>
</dbReference>
<evidence type="ECO:0000256" key="1">
    <source>
        <dbReference type="ARBA" id="ARBA00022980"/>
    </source>
</evidence>
<dbReference type="EMBL" id="LCLL01000003">
    <property type="protein sequence ID" value="KKU16718.1"/>
    <property type="molecule type" value="Genomic_DNA"/>
</dbReference>
<dbReference type="GO" id="GO:0002181">
    <property type="term" value="P:cytoplasmic translation"/>
    <property type="evidence" value="ECO:0007669"/>
    <property type="project" value="TreeGrafter"/>
</dbReference>
<keyword evidence="3 5" id="KW-0694">RNA-binding</keyword>
<reference evidence="7 8" key="1">
    <citation type="journal article" date="2015" name="Nature">
        <title>rRNA introns, odd ribosomes, and small enigmatic genomes across a large radiation of phyla.</title>
        <authorList>
            <person name="Brown C.T."/>
            <person name="Hug L.A."/>
            <person name="Thomas B.C."/>
            <person name="Sharon I."/>
            <person name="Castelle C.J."/>
            <person name="Singh A."/>
            <person name="Wilkins M.J."/>
            <person name="Williams K.H."/>
            <person name="Banfield J.F."/>
        </authorList>
    </citation>
    <scope>NUCLEOTIDE SEQUENCE [LARGE SCALE GENOMIC DNA]</scope>
</reference>
<comment type="caution">
    <text evidence="7">The sequence shown here is derived from an EMBL/GenBank/DDBJ whole genome shotgun (WGS) entry which is preliminary data.</text>
</comment>
<dbReference type="Proteomes" id="UP000034020">
    <property type="component" value="Unassembled WGS sequence"/>
</dbReference>
<evidence type="ECO:0000256" key="3">
    <source>
        <dbReference type="HAMAP-Rule" id="MF_01365"/>
    </source>
</evidence>
<evidence type="ECO:0000313" key="8">
    <source>
        <dbReference type="Proteomes" id="UP000034020"/>
    </source>
</evidence>
<evidence type="ECO:0000256" key="4">
    <source>
        <dbReference type="RuleBase" id="RU003869"/>
    </source>
</evidence>
<dbReference type="PATRIC" id="fig|1618653.3.peg.46"/>
<comment type="function">
    <text evidence="3 5">This protein binds to the 23S rRNA, and is important in its secondary structure. It is located near the subunit interface in the base of the L7/L12 stalk, and near the tRNA binding site of the peptidyltransferase center.</text>
</comment>
<dbReference type="PRINTS" id="PR00059">
    <property type="entry name" value="RIBOSOMALL6"/>
</dbReference>
<comment type="similarity">
    <text evidence="3 4">Belongs to the universal ribosomal protein uL6 family.</text>
</comment>
<proteinExistence type="inferred from homology"/>
<dbReference type="HAMAP" id="MF_01365_B">
    <property type="entry name" value="Ribosomal_uL6_B"/>
    <property type="match status" value="1"/>
</dbReference>
<keyword evidence="2 3" id="KW-0687">Ribonucleoprotein</keyword>
<gene>
    <name evidence="3" type="primary">rplF</name>
    <name evidence="7" type="ORF">UX24_C0003G0006</name>
</gene>
<dbReference type="GO" id="GO:0019843">
    <property type="term" value="F:rRNA binding"/>
    <property type="evidence" value="ECO:0007669"/>
    <property type="project" value="UniProtKB-UniRule"/>
</dbReference>
<dbReference type="PIRSF" id="PIRSF002162">
    <property type="entry name" value="Ribosomal_L6"/>
    <property type="match status" value="1"/>
</dbReference>